<dbReference type="GO" id="GO:0019843">
    <property type="term" value="F:rRNA binding"/>
    <property type="evidence" value="ECO:0007669"/>
    <property type="project" value="UniProtKB-UniRule"/>
</dbReference>
<evidence type="ECO:0000256" key="3">
    <source>
        <dbReference type="ARBA" id="ARBA00022801"/>
    </source>
</evidence>
<dbReference type="SMART" id="SM00535">
    <property type="entry name" value="RIBOc"/>
    <property type="match status" value="1"/>
</dbReference>
<keyword evidence="4" id="KW-0698">rRNA processing</keyword>
<keyword evidence="4" id="KW-0963">Cytoplasm</keyword>
<organism evidence="6 7">
    <name type="scientific">Anaerobacillus arseniciselenatis</name>
    <dbReference type="NCBI Taxonomy" id="85682"/>
    <lineage>
        <taxon>Bacteria</taxon>
        <taxon>Bacillati</taxon>
        <taxon>Bacillota</taxon>
        <taxon>Bacilli</taxon>
        <taxon>Bacillales</taxon>
        <taxon>Bacillaceae</taxon>
        <taxon>Anaerobacillus</taxon>
    </lineage>
</organism>
<dbReference type="GO" id="GO:0006364">
    <property type="term" value="P:rRNA processing"/>
    <property type="evidence" value="ECO:0007669"/>
    <property type="project" value="UniProtKB-UniRule"/>
</dbReference>
<evidence type="ECO:0000256" key="2">
    <source>
        <dbReference type="ARBA" id="ARBA00022759"/>
    </source>
</evidence>
<reference evidence="6 7" key="1">
    <citation type="submission" date="2016-10" db="EMBL/GenBank/DDBJ databases">
        <title>Draft genome sequences of four alkaliphilic bacteria belonging to the Anaerobacillus genus.</title>
        <authorList>
            <person name="Bassil N.M."/>
            <person name="Lloyd J.R."/>
        </authorList>
    </citation>
    <scope>NUCLEOTIDE SEQUENCE [LARGE SCALE GENOMIC DNA]</scope>
    <source>
        <strain evidence="6 7">DSM 15340</strain>
    </source>
</reference>
<evidence type="ECO:0000313" key="6">
    <source>
        <dbReference type="EMBL" id="OIJ16261.1"/>
    </source>
</evidence>
<dbReference type="GO" id="GO:0005737">
    <property type="term" value="C:cytoplasm"/>
    <property type="evidence" value="ECO:0007669"/>
    <property type="project" value="UniProtKB-SubCell"/>
</dbReference>
<dbReference type="InterPro" id="IPR000999">
    <property type="entry name" value="RNase_III_dom"/>
</dbReference>
<accession>A0A1S2LUQ2</accession>
<dbReference type="OrthoDB" id="46571at2"/>
<keyword evidence="4" id="KW-0460">Magnesium</keyword>
<gene>
    <name evidence="4" type="primary">mrnC</name>
    <name evidence="6" type="ORF">BKP35_00085</name>
</gene>
<protein>
    <recommendedName>
        <fullName evidence="4">Mini-ribonuclease 3</fullName>
        <shortName evidence="4">Mini-3</shortName>
        <shortName evidence="4">Mini-RNase 3</shortName>
        <ecNumber evidence="4">3.1.26.-</ecNumber>
    </recommendedName>
    <alternativeName>
        <fullName evidence="4">Mini-RNase III</fullName>
        <shortName evidence="4">Mini-III</shortName>
    </alternativeName>
</protein>
<evidence type="ECO:0000313" key="7">
    <source>
        <dbReference type="Proteomes" id="UP000180098"/>
    </source>
</evidence>
<keyword evidence="4" id="KW-0699">rRNA-binding</keyword>
<comment type="similarity">
    <text evidence="4">Belongs to the MrnC RNase family.</text>
</comment>
<comment type="cofactor">
    <cofactor evidence="4">
        <name>Mg(2+)</name>
        <dbReference type="ChEBI" id="CHEBI:18420"/>
    </cofactor>
</comment>
<dbReference type="PANTHER" id="PTHR34276:SF1">
    <property type="entry name" value="MINI-RIBONUCLEASE 3"/>
    <property type="match status" value="1"/>
</dbReference>
<dbReference type="HAMAP" id="MF_01468">
    <property type="entry name" value="RNase_Mini_III"/>
    <property type="match status" value="1"/>
</dbReference>
<keyword evidence="7" id="KW-1185">Reference proteome</keyword>
<name>A0A1S2LUQ2_9BACI</name>
<evidence type="ECO:0000256" key="4">
    <source>
        <dbReference type="HAMAP-Rule" id="MF_01468"/>
    </source>
</evidence>
<keyword evidence="3 4" id="KW-0378">Hydrolase</keyword>
<evidence type="ECO:0000256" key="1">
    <source>
        <dbReference type="ARBA" id="ARBA00022722"/>
    </source>
</evidence>
<dbReference type="AlphaFoldDB" id="A0A1S2LUQ2"/>
<proteinExistence type="inferred from homology"/>
<dbReference type="Gene3D" id="1.10.1520.10">
    <property type="entry name" value="Ribonuclease III domain"/>
    <property type="match status" value="1"/>
</dbReference>
<dbReference type="PIRSF" id="PIRSF005520">
    <property type="entry name" value="UCP005520"/>
    <property type="match status" value="1"/>
</dbReference>
<comment type="caution">
    <text evidence="6">The sequence shown here is derived from an EMBL/GenBank/DDBJ whole genome shotgun (WGS) entry which is preliminary data.</text>
</comment>
<evidence type="ECO:0000259" key="5">
    <source>
        <dbReference type="SMART" id="SM00535"/>
    </source>
</evidence>
<dbReference type="InterPro" id="IPR008226">
    <property type="entry name" value="Mini3_fam"/>
</dbReference>
<feature type="active site" evidence="4">
    <location>
        <position position="23"/>
    </location>
</feature>
<dbReference type="InterPro" id="IPR036389">
    <property type="entry name" value="RNase_III_sf"/>
</dbReference>
<comment type="subcellular location">
    <subcellularLocation>
        <location evidence="4">Cytoplasm</location>
    </subcellularLocation>
</comment>
<sequence>MKLTKPTIDLKQLNALALAYMGDSILDTYVRYRLIASGKVRPHELHKKATKYVSAQAQAVVVNCLLNSSFLTEEETAVVMRGRNAKPGNVRKSTDLQTYRLSTAFEALIGYLYLLDKYERLDEVIGQTFKILEEGSEKK</sequence>
<dbReference type="Pfam" id="PF00636">
    <property type="entry name" value="Ribonuclease_3"/>
    <property type="match status" value="1"/>
</dbReference>
<keyword evidence="4" id="KW-0694">RNA-binding</keyword>
<keyword evidence="4" id="KW-0690">Ribosome biogenesis</keyword>
<feature type="domain" description="RNase III" evidence="5">
    <location>
        <begin position="1"/>
        <end position="137"/>
    </location>
</feature>
<dbReference type="Proteomes" id="UP000180098">
    <property type="component" value="Unassembled WGS sequence"/>
</dbReference>
<keyword evidence="1 4" id="KW-0540">Nuclease</keyword>
<comment type="subunit">
    <text evidence="4">Homodimer.</text>
</comment>
<dbReference type="PANTHER" id="PTHR34276">
    <property type="entry name" value="MINI-RIBONUCLEASE 3"/>
    <property type="match status" value="1"/>
</dbReference>
<dbReference type="GO" id="GO:0004525">
    <property type="term" value="F:ribonuclease III activity"/>
    <property type="evidence" value="ECO:0007669"/>
    <property type="project" value="InterPro"/>
</dbReference>
<dbReference type="EC" id="3.1.26.-" evidence="4"/>
<comment type="function">
    <text evidence="4">Involved in correct processing of both the 5' and 3' ends of 23S rRNA precursor. Processes 30S rRNA precursor transcript even in absence of ribonuclease 3 (Rnc); Rnc processes 30S rRNA into smaller rRNA precursors.</text>
</comment>
<keyword evidence="2 4" id="KW-0255">Endonuclease</keyword>
<dbReference type="EMBL" id="MLQQ01000001">
    <property type="protein sequence ID" value="OIJ16261.1"/>
    <property type="molecule type" value="Genomic_DNA"/>
</dbReference>
<dbReference type="SUPFAM" id="SSF69065">
    <property type="entry name" value="RNase III domain-like"/>
    <property type="match status" value="1"/>
</dbReference>